<dbReference type="InterPro" id="IPR002616">
    <property type="entry name" value="tRNA_ribo_trans-like"/>
</dbReference>
<dbReference type="GO" id="GO:0046872">
    <property type="term" value="F:metal ion binding"/>
    <property type="evidence" value="ECO:0007669"/>
    <property type="project" value="UniProtKB-KW"/>
</dbReference>
<evidence type="ECO:0000256" key="4">
    <source>
        <dbReference type="HAMAP-Rule" id="MF_00168"/>
    </source>
</evidence>
<gene>
    <name evidence="4" type="primary">tgt</name>
    <name evidence="7" type="ORF">DB32_005077</name>
</gene>
<dbReference type="InterPro" id="IPR004803">
    <property type="entry name" value="TGT"/>
</dbReference>
<dbReference type="Gene3D" id="3.20.20.105">
    <property type="entry name" value="Queuine tRNA-ribosyltransferase-like"/>
    <property type="match status" value="1"/>
</dbReference>
<evidence type="ECO:0000256" key="2">
    <source>
        <dbReference type="ARBA" id="ARBA00022679"/>
    </source>
</evidence>
<keyword evidence="1 4" id="KW-0328">Glycosyltransferase</keyword>
<reference evidence="7 8" key="1">
    <citation type="submission" date="2015-03" db="EMBL/GenBank/DDBJ databases">
        <title>Genome assembly of Sandaracinus amylolyticus DSM 53668.</title>
        <authorList>
            <person name="Sharma G."/>
            <person name="Subramanian S."/>
        </authorList>
    </citation>
    <scope>NUCLEOTIDE SEQUENCE [LARGE SCALE GENOMIC DNA]</scope>
    <source>
        <strain evidence="7 8">DSM 53668</strain>
    </source>
</reference>
<keyword evidence="2 4" id="KW-0808">Transferase</keyword>
<evidence type="ECO:0000256" key="5">
    <source>
        <dbReference type="SAM" id="MobiDB-lite"/>
    </source>
</evidence>
<comment type="cofactor">
    <cofactor evidence="4">
        <name>Zn(2+)</name>
        <dbReference type="ChEBI" id="CHEBI:29105"/>
    </cofactor>
    <text evidence="4">Binds 1 zinc ion per subunit.</text>
</comment>
<dbReference type="AlphaFoldDB" id="A0A0F6YJK8"/>
<keyword evidence="4" id="KW-0862">Zinc</keyword>
<feature type="region of interest" description="Disordered" evidence="5">
    <location>
        <begin position="374"/>
        <end position="395"/>
    </location>
</feature>
<name>A0A0F6YJK8_9BACT</name>
<dbReference type="UniPathway" id="UPA00392"/>
<feature type="region of interest" description="RNA binding" evidence="4">
    <location>
        <begin position="253"/>
        <end position="259"/>
    </location>
</feature>
<evidence type="ECO:0000313" key="7">
    <source>
        <dbReference type="EMBL" id="AKF07928.1"/>
    </source>
</evidence>
<feature type="binding site" evidence="4">
    <location>
        <position position="190"/>
    </location>
    <ligand>
        <name>substrate</name>
    </ligand>
</feature>
<comment type="subunit">
    <text evidence="4">Homodimer. Within each dimer, one monomer is responsible for RNA recognition and catalysis, while the other monomer binds to the replacement base PreQ1.</text>
</comment>
<evidence type="ECO:0000256" key="3">
    <source>
        <dbReference type="ARBA" id="ARBA00022694"/>
    </source>
</evidence>
<evidence type="ECO:0000313" key="8">
    <source>
        <dbReference type="Proteomes" id="UP000034883"/>
    </source>
</evidence>
<keyword evidence="4" id="KW-0479">Metal-binding</keyword>
<dbReference type="Proteomes" id="UP000034883">
    <property type="component" value="Chromosome"/>
</dbReference>
<dbReference type="PANTHER" id="PTHR46499">
    <property type="entry name" value="QUEUINE TRNA-RIBOSYLTRANSFERASE"/>
    <property type="match status" value="1"/>
</dbReference>
<dbReference type="EC" id="2.4.2.29" evidence="4"/>
<evidence type="ECO:0000259" key="6">
    <source>
        <dbReference type="Pfam" id="PF01702"/>
    </source>
</evidence>
<proteinExistence type="inferred from homology"/>
<dbReference type="InterPro" id="IPR050076">
    <property type="entry name" value="ArchSynthase1/Queuine_TRR"/>
</dbReference>
<feature type="binding site" evidence="4">
    <location>
        <position position="148"/>
    </location>
    <ligand>
        <name>substrate</name>
    </ligand>
</feature>
<keyword evidence="3 4" id="KW-0819">tRNA processing</keyword>
<feature type="binding site" evidence="4">
    <location>
        <position position="341"/>
    </location>
    <ligand>
        <name>Zn(2+)</name>
        <dbReference type="ChEBI" id="CHEBI:29105"/>
    </ligand>
</feature>
<comment type="similarity">
    <text evidence="4">Belongs to the queuine tRNA-ribosyltransferase family.</text>
</comment>
<dbReference type="EMBL" id="CP011125">
    <property type="protein sequence ID" value="AKF07928.1"/>
    <property type="molecule type" value="Genomic_DNA"/>
</dbReference>
<dbReference type="STRING" id="927083.DB32_005077"/>
<organism evidence="7 8">
    <name type="scientific">Sandaracinus amylolyticus</name>
    <dbReference type="NCBI Taxonomy" id="927083"/>
    <lineage>
        <taxon>Bacteria</taxon>
        <taxon>Pseudomonadati</taxon>
        <taxon>Myxococcota</taxon>
        <taxon>Polyangia</taxon>
        <taxon>Polyangiales</taxon>
        <taxon>Sandaracinaceae</taxon>
        <taxon>Sandaracinus</taxon>
    </lineage>
</organism>
<feature type="active site" description="Nucleophile" evidence="4">
    <location>
        <position position="272"/>
    </location>
</feature>
<dbReference type="SUPFAM" id="SSF51713">
    <property type="entry name" value="tRNA-guanine transglycosylase"/>
    <property type="match status" value="1"/>
</dbReference>
<dbReference type="NCBIfam" id="TIGR00430">
    <property type="entry name" value="Q_tRNA_tgt"/>
    <property type="match status" value="1"/>
</dbReference>
<keyword evidence="4" id="KW-0671">Queuosine biosynthesis</keyword>
<feature type="binding site" evidence="4">
    <location>
        <begin position="94"/>
        <end position="98"/>
    </location>
    <ligand>
        <name>substrate</name>
    </ligand>
</feature>
<dbReference type="HAMAP" id="MF_00168">
    <property type="entry name" value="Q_tRNA_Tgt"/>
    <property type="match status" value="1"/>
</dbReference>
<dbReference type="RefSeq" id="WP_053235130.1">
    <property type="nucleotide sequence ID" value="NZ_CP011125.1"/>
</dbReference>
<feature type="active site" description="Proton acceptor" evidence="4">
    <location>
        <position position="94"/>
    </location>
</feature>
<dbReference type="PANTHER" id="PTHR46499:SF1">
    <property type="entry name" value="QUEUINE TRNA-RIBOSYLTRANSFERASE"/>
    <property type="match status" value="1"/>
</dbReference>
<feature type="domain" description="tRNA-guanine(15) transglycosylase-like" evidence="6">
    <location>
        <begin position="17"/>
        <end position="373"/>
    </location>
</feature>
<dbReference type="NCBIfam" id="TIGR00449">
    <property type="entry name" value="tgt_general"/>
    <property type="match status" value="1"/>
</dbReference>
<feature type="binding site" evidence="4">
    <location>
        <position position="315"/>
    </location>
    <ligand>
        <name>Zn(2+)</name>
        <dbReference type="ChEBI" id="CHEBI:29105"/>
    </ligand>
</feature>
<dbReference type="GO" id="GO:0005829">
    <property type="term" value="C:cytosol"/>
    <property type="evidence" value="ECO:0007669"/>
    <property type="project" value="TreeGrafter"/>
</dbReference>
<dbReference type="Pfam" id="PF01702">
    <property type="entry name" value="TGT"/>
    <property type="match status" value="1"/>
</dbReference>
<comment type="pathway">
    <text evidence="4">tRNA modification; tRNA-queuosine biosynthesis.</text>
</comment>
<sequence>MRTEGFSYREIARDGDARRGVFTTPRAVVQTPVFMPVGTLATVKSQSPDEIEATGARLILANTYHLWLRPGAEIVDAMGGVQKFQSWPHAVLTDSGGFQVFSLADLRTIDDEGVSFKSHLDGRPLRLTPEESMRIQALLGSDVAMAFDECPPGGAERPIIEKALRRTSAWARRCLLSPWREGQARFGIVQGATHVDLRLSHLDEIAGMEAGGREFDGIALGGFSVGEPIPEMYRALSEITPKMPTDKPRYLMGVGTPYDLLHAIGCGIDLFDCVLPTRNARNAQALTWSGRVNMKQARHKRDESPIDRECDCPVCARHSRAYLHHLIRAEEMLGARLLTQHNLWFYGALTRRAREKIEAGGYHAWAAEAAAKMREGDEVGKGAREKPRFPGEGDG</sequence>
<keyword evidence="8" id="KW-1185">Reference proteome</keyword>
<dbReference type="InterPro" id="IPR036511">
    <property type="entry name" value="TGT-like_sf"/>
</dbReference>
<protein>
    <recommendedName>
        <fullName evidence="4">Queuine tRNA-ribosyltransferase</fullName>
        <ecNumber evidence="4">2.4.2.29</ecNumber>
    </recommendedName>
    <alternativeName>
        <fullName evidence="4">Guanine insertion enzyme</fullName>
    </alternativeName>
    <alternativeName>
        <fullName evidence="4">tRNA-guanine transglycosylase</fullName>
    </alternativeName>
</protein>
<dbReference type="KEGG" id="samy:DB32_005077"/>
<feature type="binding site" evidence="4">
    <location>
        <position position="222"/>
    </location>
    <ligand>
        <name>substrate</name>
    </ligand>
</feature>
<feature type="binding site" evidence="4">
    <location>
        <position position="312"/>
    </location>
    <ligand>
        <name>Zn(2+)</name>
        <dbReference type="ChEBI" id="CHEBI:29105"/>
    </ligand>
</feature>
<accession>A0A0F6YJK8</accession>
<dbReference type="GO" id="GO:0008616">
    <property type="term" value="P:tRNA queuosine(34) biosynthetic process"/>
    <property type="evidence" value="ECO:0007669"/>
    <property type="project" value="UniProtKB-UniRule"/>
</dbReference>
<feature type="region of interest" description="RNA binding; important for wobble base 34 recognition" evidence="4">
    <location>
        <begin position="277"/>
        <end position="281"/>
    </location>
</feature>
<evidence type="ECO:0000256" key="1">
    <source>
        <dbReference type="ARBA" id="ARBA00022676"/>
    </source>
</evidence>
<dbReference type="GO" id="GO:0008479">
    <property type="term" value="F:tRNA-guanosine(34) queuine transglycosylase activity"/>
    <property type="evidence" value="ECO:0007669"/>
    <property type="project" value="UniProtKB-UniRule"/>
</dbReference>
<comment type="function">
    <text evidence="4">Catalyzes the base-exchange of a guanine (G) residue with the queuine precursor 7-aminomethyl-7-deazaguanine (PreQ1) at position 34 (anticodon wobble position) in tRNAs with GU(N) anticodons (tRNA-Asp, -Asn, -His and -Tyr). Catalysis occurs through a double-displacement mechanism. The nucleophile active site attacks the C1' of nucleotide 34 to detach the guanine base from the RNA, forming a covalent enzyme-RNA intermediate. The proton acceptor active site deprotonates the incoming PreQ1, allowing a nucleophilic attack on the C1' of the ribose to form the product. After dissociation, two additional enzymatic reactions on the tRNA convert PreQ1 to queuine (Q), resulting in the hypermodified nucleoside queuosine (7-(((4,5-cis-dihydroxy-2-cyclopenten-1-yl)amino)methyl)-7-deazaguanosine).</text>
</comment>
<comment type="catalytic activity">
    <reaction evidence="4">
        <text>7-aminomethyl-7-carbaguanine + guanosine(34) in tRNA = 7-aminomethyl-7-carbaguanosine(34) in tRNA + guanine</text>
        <dbReference type="Rhea" id="RHEA:24104"/>
        <dbReference type="Rhea" id="RHEA-COMP:10341"/>
        <dbReference type="Rhea" id="RHEA-COMP:10342"/>
        <dbReference type="ChEBI" id="CHEBI:16235"/>
        <dbReference type="ChEBI" id="CHEBI:58703"/>
        <dbReference type="ChEBI" id="CHEBI:74269"/>
        <dbReference type="ChEBI" id="CHEBI:82833"/>
        <dbReference type="EC" id="2.4.2.29"/>
    </reaction>
</comment>
<feature type="binding site" evidence="4">
    <location>
        <position position="310"/>
    </location>
    <ligand>
        <name>Zn(2+)</name>
        <dbReference type="ChEBI" id="CHEBI:29105"/>
    </ligand>
</feature>